<dbReference type="Gene3D" id="3.40.190.10">
    <property type="entry name" value="Periplasmic binding protein-like II"/>
    <property type="match status" value="1"/>
</dbReference>
<accession>A0ABU8B5J1</accession>
<evidence type="ECO:0000313" key="3">
    <source>
        <dbReference type="EMBL" id="MEH2553788.1"/>
    </source>
</evidence>
<dbReference type="Pfam" id="PF03401">
    <property type="entry name" value="TctC"/>
    <property type="match status" value="1"/>
</dbReference>
<gene>
    <name evidence="3" type="ORF">V1286_001317</name>
</gene>
<dbReference type="PIRSF" id="PIRSF017082">
    <property type="entry name" value="YflP"/>
    <property type="match status" value="1"/>
</dbReference>
<dbReference type="InterPro" id="IPR042100">
    <property type="entry name" value="Bug_dom1"/>
</dbReference>
<keyword evidence="2" id="KW-0732">Signal</keyword>
<sequence length="326" mass="34246">MPRISRRQAATLIAGALAAPFGAPAIVRARSSQTVFIIVPYAPGGSIDSLMRSIAKAMAENLDQPVLVDNKPGANGIVGSQYVARAPKDGSVLLAGGTGPISLNVLLRKALPYKLENFASVAMLCNGPLSLTVNAKTPATDVKSFVSYAKGRDKPLFYATLGPGSVTHLFGIMMGKSMGFAVTEVAYRNNPASIVETLSGECDLNFATPAAVIEHARSGQLRILAVSSEKRMANLPDIPTLSESGYPDLTASFWTALHAPAGTPREVIARLNAAANAAMQKPEIAKQLETDGLMVDIGGPERLDAQLTKDAALWGPVIKAQNIVLE</sequence>
<dbReference type="CDD" id="cd07012">
    <property type="entry name" value="PBP2_Bug_TTT"/>
    <property type="match status" value="1"/>
</dbReference>
<keyword evidence="4" id="KW-1185">Reference proteome</keyword>
<dbReference type="Gene3D" id="3.40.190.150">
    <property type="entry name" value="Bordetella uptake gene, domain 1"/>
    <property type="match status" value="1"/>
</dbReference>
<evidence type="ECO:0000313" key="4">
    <source>
        <dbReference type="Proteomes" id="UP001364224"/>
    </source>
</evidence>
<dbReference type="PANTHER" id="PTHR42928">
    <property type="entry name" value="TRICARBOXYLATE-BINDING PROTEIN"/>
    <property type="match status" value="1"/>
</dbReference>
<organism evidence="3 4">
    <name type="scientific">Bradyrhizobium algeriense</name>
    <dbReference type="NCBI Taxonomy" id="634784"/>
    <lineage>
        <taxon>Bacteria</taxon>
        <taxon>Pseudomonadati</taxon>
        <taxon>Pseudomonadota</taxon>
        <taxon>Alphaproteobacteria</taxon>
        <taxon>Hyphomicrobiales</taxon>
        <taxon>Nitrobacteraceae</taxon>
        <taxon>Bradyrhizobium</taxon>
    </lineage>
</organism>
<comment type="similarity">
    <text evidence="1">Belongs to the UPF0065 (bug) family.</text>
</comment>
<proteinExistence type="inferred from homology"/>
<protein>
    <submittedName>
        <fullName evidence="3">Tripartite-type tricarboxylate transporter receptor subunit TctC</fullName>
    </submittedName>
</protein>
<dbReference type="EMBL" id="JAZHRV010000001">
    <property type="protein sequence ID" value="MEH2553788.1"/>
    <property type="molecule type" value="Genomic_DNA"/>
</dbReference>
<dbReference type="InterPro" id="IPR005064">
    <property type="entry name" value="BUG"/>
</dbReference>
<dbReference type="Proteomes" id="UP001364224">
    <property type="component" value="Unassembled WGS sequence"/>
</dbReference>
<evidence type="ECO:0000256" key="2">
    <source>
        <dbReference type="SAM" id="SignalP"/>
    </source>
</evidence>
<keyword evidence="3" id="KW-0675">Receptor</keyword>
<comment type="caution">
    <text evidence="3">The sequence shown here is derived from an EMBL/GenBank/DDBJ whole genome shotgun (WGS) entry which is preliminary data.</text>
</comment>
<feature type="chain" id="PRO_5046867024" evidence="2">
    <location>
        <begin position="26"/>
        <end position="326"/>
    </location>
</feature>
<feature type="signal peptide" evidence="2">
    <location>
        <begin position="1"/>
        <end position="25"/>
    </location>
</feature>
<evidence type="ECO:0000256" key="1">
    <source>
        <dbReference type="ARBA" id="ARBA00006987"/>
    </source>
</evidence>
<dbReference type="SUPFAM" id="SSF53850">
    <property type="entry name" value="Periplasmic binding protein-like II"/>
    <property type="match status" value="1"/>
</dbReference>
<name>A0ABU8B5J1_9BRAD</name>
<reference evidence="3 4" key="1">
    <citation type="submission" date="2024-02" db="EMBL/GenBank/DDBJ databases">
        <title>Adaptive strategies in a cosmopolitan and abundant soil bacterium.</title>
        <authorList>
            <person name="Carini P."/>
        </authorList>
    </citation>
    <scope>NUCLEOTIDE SEQUENCE [LARGE SCALE GENOMIC DNA]</scope>
    <source>
        <strain evidence="3 4">AZCC 1608</strain>
    </source>
</reference>
<dbReference type="RefSeq" id="WP_334478346.1">
    <property type="nucleotide sequence ID" value="NZ_JAZHRV010000001.1"/>
</dbReference>
<dbReference type="PANTHER" id="PTHR42928:SF5">
    <property type="entry name" value="BLR1237 PROTEIN"/>
    <property type="match status" value="1"/>
</dbReference>